<evidence type="ECO:0000256" key="5">
    <source>
        <dbReference type="ARBA" id="ARBA00022917"/>
    </source>
</evidence>
<dbReference type="GO" id="GO:0002183">
    <property type="term" value="P:cytoplasmic translational initiation"/>
    <property type="evidence" value="ECO:0007669"/>
    <property type="project" value="TreeGrafter"/>
</dbReference>
<feature type="domain" description="Nucleotidyl transferase" evidence="10">
    <location>
        <begin position="5"/>
        <end position="144"/>
    </location>
</feature>
<evidence type="ECO:0000256" key="2">
    <source>
        <dbReference type="ARBA" id="ARBA00007878"/>
    </source>
</evidence>
<dbReference type="InterPro" id="IPR029044">
    <property type="entry name" value="Nucleotide-diphossugar_trans"/>
</dbReference>
<gene>
    <name evidence="11" type="ORF">P5673_021283</name>
</gene>
<dbReference type="GO" id="GO:0005085">
    <property type="term" value="F:guanyl-nucleotide exchange factor activity"/>
    <property type="evidence" value="ECO:0007669"/>
    <property type="project" value="TreeGrafter"/>
</dbReference>
<dbReference type="Pfam" id="PF00483">
    <property type="entry name" value="NTP_transferase"/>
    <property type="match status" value="1"/>
</dbReference>
<evidence type="ECO:0000313" key="12">
    <source>
        <dbReference type="Proteomes" id="UP001249851"/>
    </source>
</evidence>
<keyword evidence="3" id="KW-0963">Cytoplasm</keyword>
<comment type="subcellular location">
    <subcellularLocation>
        <location evidence="1">Cytoplasm</location>
        <location evidence="1">Cytosol</location>
    </subcellularLocation>
</comment>
<evidence type="ECO:0000256" key="1">
    <source>
        <dbReference type="ARBA" id="ARBA00004514"/>
    </source>
</evidence>
<dbReference type="InterPro" id="IPR051960">
    <property type="entry name" value="eIF2B_gamma"/>
</dbReference>
<dbReference type="SUPFAM" id="SSF53448">
    <property type="entry name" value="Nucleotide-diphospho-sugar transferases"/>
    <property type="match status" value="1"/>
</dbReference>
<comment type="similarity">
    <text evidence="2">Belongs to the eIF-2B gamma/epsilon subunits family.</text>
</comment>
<dbReference type="AlphaFoldDB" id="A0AAD9V0K9"/>
<evidence type="ECO:0000256" key="9">
    <source>
        <dbReference type="ARBA" id="ARBA00046432"/>
    </source>
</evidence>
<dbReference type="Gene3D" id="3.90.550.10">
    <property type="entry name" value="Spore Coat Polysaccharide Biosynthesis Protein SpsA, Chain A"/>
    <property type="match status" value="1"/>
</dbReference>
<evidence type="ECO:0000256" key="3">
    <source>
        <dbReference type="ARBA" id="ARBA00022490"/>
    </source>
</evidence>
<organism evidence="11 12">
    <name type="scientific">Acropora cervicornis</name>
    <name type="common">Staghorn coral</name>
    <dbReference type="NCBI Taxonomy" id="6130"/>
    <lineage>
        <taxon>Eukaryota</taxon>
        <taxon>Metazoa</taxon>
        <taxon>Cnidaria</taxon>
        <taxon>Anthozoa</taxon>
        <taxon>Hexacorallia</taxon>
        <taxon>Scleractinia</taxon>
        <taxon>Astrocoeniina</taxon>
        <taxon>Acroporidae</taxon>
        <taxon>Acropora</taxon>
    </lineage>
</organism>
<evidence type="ECO:0000256" key="7">
    <source>
        <dbReference type="ARBA" id="ARBA00044229"/>
    </source>
</evidence>
<protein>
    <recommendedName>
        <fullName evidence="6">Translation initiation factor eIF2B subunit gamma</fullName>
    </recommendedName>
    <alternativeName>
        <fullName evidence="7">eIF2B GDP-GTP exchange factor subunit gamma</fullName>
    </alternativeName>
</protein>
<comment type="caution">
    <text evidence="11">The sequence shown here is derived from an EMBL/GenBank/DDBJ whole genome shotgun (WGS) entry which is preliminary data.</text>
</comment>
<dbReference type="PANTHER" id="PTHR45989:SF1">
    <property type="entry name" value="TRANSLATION INITIATION FACTOR EIF-2B SUBUNIT GAMMA"/>
    <property type="match status" value="1"/>
</dbReference>
<evidence type="ECO:0000256" key="6">
    <source>
        <dbReference type="ARBA" id="ARBA00044196"/>
    </source>
</evidence>
<evidence type="ECO:0000256" key="8">
    <source>
        <dbReference type="ARBA" id="ARBA00045373"/>
    </source>
</evidence>
<dbReference type="GO" id="GO:0003743">
    <property type="term" value="F:translation initiation factor activity"/>
    <property type="evidence" value="ECO:0007669"/>
    <property type="project" value="UniProtKB-KW"/>
</dbReference>
<evidence type="ECO:0000259" key="10">
    <source>
        <dbReference type="Pfam" id="PF00483"/>
    </source>
</evidence>
<evidence type="ECO:0000313" key="11">
    <source>
        <dbReference type="EMBL" id="KAK2556727.1"/>
    </source>
</evidence>
<sequence>MKFQAVIMAAGIGSRMSPLTDKIPKALLPVGNLPMIWYPINLLEKAGFEEIIIIVLDSALTQFHQILPNVCNQKLKLDFITIPDDEDMGTADALRHIRDKIEKDVFVVSCDLVTDVALHHLADVHRSHDASLSVLLAPVPQTSADREVVATGQLDFISIDSRENRILYFSNEADLDETLISLY</sequence>
<dbReference type="GO" id="GO:0005829">
    <property type="term" value="C:cytosol"/>
    <property type="evidence" value="ECO:0007669"/>
    <property type="project" value="UniProtKB-SubCell"/>
</dbReference>
<keyword evidence="5" id="KW-0648">Protein biosynthesis</keyword>
<comment type="subunit">
    <text evidence="9">Component of the translation initiation factor 2B (eIF2B) complex which is a heterodecamer of two sets of five different subunits: alpha, beta, gamma, delta and epsilon. Subunits alpha, beta and delta comprise a regulatory subcomplex and subunits epsilon and gamma comprise a catalytic subcomplex. Within the complex, the hexameric regulatory complex resides at the center, with the two heterodimeric catalytic subcomplexes bound on opposite sides.</text>
</comment>
<dbReference type="CDD" id="cd04198">
    <property type="entry name" value="eIF-2B_gamma_N"/>
    <property type="match status" value="1"/>
</dbReference>
<dbReference type="InterPro" id="IPR005835">
    <property type="entry name" value="NTP_transferase_dom"/>
</dbReference>
<dbReference type="GO" id="GO:0005851">
    <property type="term" value="C:eukaryotic translation initiation factor 2B complex"/>
    <property type="evidence" value="ECO:0007669"/>
    <property type="project" value="TreeGrafter"/>
</dbReference>
<reference evidence="11" key="1">
    <citation type="journal article" date="2023" name="G3 (Bethesda)">
        <title>Whole genome assembly and annotation of the endangered Caribbean coral Acropora cervicornis.</title>
        <authorList>
            <person name="Selwyn J.D."/>
            <person name="Vollmer S.V."/>
        </authorList>
    </citation>
    <scope>NUCLEOTIDE SEQUENCE</scope>
    <source>
        <strain evidence="11">K2</strain>
    </source>
</reference>
<evidence type="ECO:0000256" key="4">
    <source>
        <dbReference type="ARBA" id="ARBA00022540"/>
    </source>
</evidence>
<name>A0AAD9V0K9_ACRCE</name>
<keyword evidence="12" id="KW-1185">Reference proteome</keyword>
<reference evidence="11" key="2">
    <citation type="journal article" date="2023" name="Science">
        <title>Genomic signatures of disease resistance in endangered staghorn corals.</title>
        <authorList>
            <person name="Vollmer S.V."/>
            <person name="Selwyn J.D."/>
            <person name="Despard B.A."/>
            <person name="Roesel C.L."/>
        </authorList>
    </citation>
    <scope>NUCLEOTIDE SEQUENCE</scope>
    <source>
        <strain evidence="11">K2</strain>
    </source>
</reference>
<keyword evidence="4 11" id="KW-0396">Initiation factor</keyword>
<dbReference type="PANTHER" id="PTHR45989">
    <property type="entry name" value="TRANSLATION INITIATION FACTOR EIF-2B SUBUNIT GAMMA"/>
    <property type="match status" value="1"/>
</dbReference>
<proteinExistence type="inferred from homology"/>
<accession>A0AAD9V0K9</accession>
<dbReference type="Proteomes" id="UP001249851">
    <property type="component" value="Unassembled WGS sequence"/>
</dbReference>
<dbReference type="EMBL" id="JARQWQ010000054">
    <property type="protein sequence ID" value="KAK2556727.1"/>
    <property type="molecule type" value="Genomic_DNA"/>
</dbReference>
<comment type="function">
    <text evidence="8">Acts as a component of the translation initiation factor 2B (eIF2B) complex, which catalyzes the exchange of GDP for GTP on the eukaryotic initiation factor 2 (eIF2) complex gamma subunit. Its guanine nucleotide exchange factor activity is repressed when bound to eIF2 complex phosphorylated on the alpha subunit, thereby limiting the amount of methionyl-initiator methionine tRNA available to the ribosome and consequently global translation is repressed.</text>
</comment>